<dbReference type="PANTHER" id="PTHR43821:SF1">
    <property type="entry name" value="NAD(P)H NITROREDUCTASE YDJA-RELATED"/>
    <property type="match status" value="1"/>
</dbReference>
<dbReference type="InterPro" id="IPR029479">
    <property type="entry name" value="Nitroreductase"/>
</dbReference>
<comment type="cofactor">
    <cofactor evidence="1">
        <name>FMN</name>
        <dbReference type="ChEBI" id="CHEBI:58210"/>
    </cofactor>
</comment>
<reference evidence="9 10" key="1">
    <citation type="submission" date="2021-03" db="EMBL/GenBank/DDBJ databases">
        <title>Thiomicrorhabdus sp.nov.,novel sulfur-oxidizing bacteria isolated from coastal sediment.</title>
        <authorList>
            <person name="Liu X."/>
        </authorList>
    </citation>
    <scope>NUCLEOTIDE SEQUENCE [LARGE SCALE GENOMIC DNA]</scope>
    <source>
        <strain evidence="9 10">6S2-11</strain>
    </source>
</reference>
<dbReference type="EMBL" id="JAGETV010000010">
    <property type="protein sequence ID" value="MBO1927391.1"/>
    <property type="molecule type" value="Genomic_DNA"/>
</dbReference>
<evidence type="ECO:0000313" key="10">
    <source>
        <dbReference type="Proteomes" id="UP000664835"/>
    </source>
</evidence>
<evidence type="ECO:0000259" key="8">
    <source>
        <dbReference type="Pfam" id="PF00881"/>
    </source>
</evidence>
<dbReference type="InterPro" id="IPR000415">
    <property type="entry name" value="Nitroreductase-like"/>
</dbReference>
<keyword evidence="7" id="KW-0520">NAD</keyword>
<evidence type="ECO:0000256" key="7">
    <source>
        <dbReference type="ARBA" id="ARBA00023027"/>
    </source>
</evidence>
<name>A0ABS3Q530_9GAMM</name>
<dbReference type="Gene3D" id="3.40.109.10">
    <property type="entry name" value="NADH Oxidase"/>
    <property type="match status" value="1"/>
</dbReference>
<keyword evidence="5" id="KW-0521">NADP</keyword>
<dbReference type="InterPro" id="IPR026021">
    <property type="entry name" value="YdjA-like"/>
</dbReference>
<dbReference type="CDD" id="cd02135">
    <property type="entry name" value="YdjA-like"/>
    <property type="match status" value="1"/>
</dbReference>
<comment type="similarity">
    <text evidence="2">Belongs to the nitroreductase family.</text>
</comment>
<dbReference type="PANTHER" id="PTHR43821">
    <property type="entry name" value="NAD(P)H NITROREDUCTASE YDJA-RELATED"/>
    <property type="match status" value="1"/>
</dbReference>
<evidence type="ECO:0000256" key="4">
    <source>
        <dbReference type="ARBA" id="ARBA00022643"/>
    </source>
</evidence>
<feature type="domain" description="Nitroreductase" evidence="8">
    <location>
        <begin position="12"/>
        <end position="176"/>
    </location>
</feature>
<proteinExistence type="inferred from homology"/>
<evidence type="ECO:0000256" key="6">
    <source>
        <dbReference type="ARBA" id="ARBA00023002"/>
    </source>
</evidence>
<keyword evidence="4" id="KW-0288">FMN</keyword>
<gene>
    <name evidence="9" type="ORF">J3998_07340</name>
</gene>
<comment type="caution">
    <text evidence="9">The sequence shown here is derived from an EMBL/GenBank/DDBJ whole genome shotgun (WGS) entry which is preliminary data.</text>
</comment>
<protein>
    <submittedName>
        <fullName evidence="9">Nitroreductase</fullName>
    </submittedName>
</protein>
<evidence type="ECO:0000256" key="1">
    <source>
        <dbReference type="ARBA" id="ARBA00001917"/>
    </source>
</evidence>
<sequence>MSISTESLLKLIEARRTCYLFNPKEQMPLTDEQIESCLQAAIWAPNHKLTQPWRFWVLGEQTQLELASVYAQLRADKRAEPGTENHLAIYNAAVDKFKAMPRVVLVGQVLAEDVVVRKEDYAACACAIQNLQLMAWQQGIGTQWSTGPILQAEQTYQAINQQADKVELIGALYMGHLRGDCSSQNAKRKPVAEVTEWLA</sequence>
<keyword evidence="6" id="KW-0560">Oxidoreductase</keyword>
<accession>A0ABS3Q530</accession>
<dbReference type="Pfam" id="PF00881">
    <property type="entry name" value="Nitroreductase"/>
    <property type="match status" value="1"/>
</dbReference>
<dbReference type="Proteomes" id="UP000664835">
    <property type="component" value="Unassembled WGS sequence"/>
</dbReference>
<keyword evidence="10" id="KW-1185">Reference proteome</keyword>
<dbReference type="SUPFAM" id="SSF55469">
    <property type="entry name" value="FMN-dependent nitroreductase-like"/>
    <property type="match status" value="1"/>
</dbReference>
<organism evidence="9 10">
    <name type="scientific">Thiomicrorhabdus marina</name>
    <dbReference type="NCBI Taxonomy" id="2818442"/>
    <lineage>
        <taxon>Bacteria</taxon>
        <taxon>Pseudomonadati</taxon>
        <taxon>Pseudomonadota</taxon>
        <taxon>Gammaproteobacteria</taxon>
        <taxon>Thiotrichales</taxon>
        <taxon>Piscirickettsiaceae</taxon>
        <taxon>Thiomicrorhabdus</taxon>
    </lineage>
</organism>
<evidence type="ECO:0000256" key="2">
    <source>
        <dbReference type="ARBA" id="ARBA00007118"/>
    </source>
</evidence>
<dbReference type="RefSeq" id="WP_208149369.1">
    <property type="nucleotide sequence ID" value="NZ_JAGETV010000010.1"/>
</dbReference>
<evidence type="ECO:0000313" key="9">
    <source>
        <dbReference type="EMBL" id="MBO1927391.1"/>
    </source>
</evidence>
<evidence type="ECO:0000256" key="5">
    <source>
        <dbReference type="ARBA" id="ARBA00022857"/>
    </source>
</evidence>
<evidence type="ECO:0000256" key="3">
    <source>
        <dbReference type="ARBA" id="ARBA00022630"/>
    </source>
</evidence>
<keyword evidence="3" id="KW-0285">Flavoprotein</keyword>
<dbReference type="InterPro" id="IPR052530">
    <property type="entry name" value="NAD(P)H_nitroreductase"/>
</dbReference>